<dbReference type="InterPro" id="IPR004843">
    <property type="entry name" value="Calcineurin-like_PHP"/>
</dbReference>
<dbReference type="Proteomes" id="UP000183900">
    <property type="component" value="Unassembled WGS sequence"/>
</dbReference>
<evidence type="ECO:0000256" key="3">
    <source>
        <dbReference type="ARBA" id="ARBA00023004"/>
    </source>
</evidence>
<feature type="domain" description="Calcineurin-like phosphoesterase" evidence="5">
    <location>
        <begin position="2"/>
        <end position="232"/>
    </location>
</feature>
<proteinExistence type="inferred from homology"/>
<keyword evidence="3" id="KW-0408">Iron</keyword>
<dbReference type="AlphaFoldDB" id="A0A0K6HN12"/>
<dbReference type="PANTHER" id="PTHR42988">
    <property type="entry name" value="PHOSPHOHYDROLASE"/>
    <property type="match status" value="1"/>
</dbReference>
<dbReference type="InterPro" id="IPR050884">
    <property type="entry name" value="CNP_phosphodiesterase-III"/>
</dbReference>
<organism evidence="6 7">
    <name type="scientific">Pannonibacter indicus</name>
    <dbReference type="NCBI Taxonomy" id="466044"/>
    <lineage>
        <taxon>Bacteria</taxon>
        <taxon>Pseudomonadati</taxon>
        <taxon>Pseudomonadota</taxon>
        <taxon>Alphaproteobacteria</taxon>
        <taxon>Hyphomicrobiales</taxon>
        <taxon>Stappiaceae</taxon>
        <taxon>Pannonibacter</taxon>
    </lineage>
</organism>
<dbReference type="GO" id="GO:0046872">
    <property type="term" value="F:metal ion binding"/>
    <property type="evidence" value="ECO:0007669"/>
    <property type="project" value="UniProtKB-KW"/>
</dbReference>
<sequence length="318" mass="34589">MFRLAHLSDPHLGPLPEPELLQLLSKRILGYVNWRRNRNKAMGGGYLAGLVEDMLAGAPDHIALTGDLVNIALPLEIEAAKVWLDAVAPPELMSLVPGNHDAYVPGALKSAFKAWGPYMVGDHPAEPESRTSIKAHFPYLRRRGQLALIGVSTARASAPGLATGRIGVPQSRRLQEMLEETGKEGLFRVVMIHHPPFKGATRWHKRLEDASRLRSAVKRSGAELVLHGHTHIDSLTSIDGLNGPVPVIGVPSASHAPGGRHPGARYNLFSITRQNGSWRCLMQERGFLHAGEGISTIAEREIAIPAGRQSRLQTADNL</sequence>
<name>A0A0K6HN12_9HYPH</name>
<gene>
    <name evidence="6" type="ORF">Ga0061067_101386</name>
</gene>
<reference evidence="7" key="1">
    <citation type="submission" date="2015-08" db="EMBL/GenBank/DDBJ databases">
        <authorList>
            <person name="Varghese N."/>
        </authorList>
    </citation>
    <scope>NUCLEOTIDE SEQUENCE [LARGE SCALE GENOMIC DNA]</scope>
    <source>
        <strain evidence="7">DSM 23407</strain>
    </source>
</reference>
<dbReference type="RefSeq" id="WP_055454112.1">
    <property type="nucleotide sequence ID" value="NZ_CYHE01000001.1"/>
</dbReference>
<dbReference type="Gene3D" id="3.60.21.10">
    <property type="match status" value="1"/>
</dbReference>
<evidence type="ECO:0000256" key="2">
    <source>
        <dbReference type="ARBA" id="ARBA00022801"/>
    </source>
</evidence>
<dbReference type="SUPFAM" id="SSF56300">
    <property type="entry name" value="Metallo-dependent phosphatases"/>
    <property type="match status" value="1"/>
</dbReference>
<keyword evidence="7" id="KW-1185">Reference proteome</keyword>
<dbReference type="EMBL" id="CYHE01000001">
    <property type="protein sequence ID" value="CUA92264.1"/>
    <property type="molecule type" value="Genomic_DNA"/>
</dbReference>
<evidence type="ECO:0000259" key="5">
    <source>
        <dbReference type="Pfam" id="PF00149"/>
    </source>
</evidence>
<evidence type="ECO:0000313" key="6">
    <source>
        <dbReference type="EMBL" id="CUA92264.1"/>
    </source>
</evidence>
<accession>A0A0K6HN12</accession>
<dbReference type="GO" id="GO:0016787">
    <property type="term" value="F:hydrolase activity"/>
    <property type="evidence" value="ECO:0007669"/>
    <property type="project" value="UniProtKB-KW"/>
</dbReference>
<evidence type="ECO:0000313" key="7">
    <source>
        <dbReference type="Proteomes" id="UP000183900"/>
    </source>
</evidence>
<evidence type="ECO:0000256" key="4">
    <source>
        <dbReference type="ARBA" id="ARBA00025742"/>
    </source>
</evidence>
<dbReference type="PANTHER" id="PTHR42988:SF2">
    <property type="entry name" value="CYCLIC NUCLEOTIDE PHOSPHODIESTERASE CBUA0032-RELATED"/>
    <property type="match status" value="1"/>
</dbReference>
<dbReference type="OrthoDB" id="651281at2"/>
<evidence type="ECO:0000256" key="1">
    <source>
        <dbReference type="ARBA" id="ARBA00022723"/>
    </source>
</evidence>
<keyword evidence="1" id="KW-0479">Metal-binding</keyword>
<keyword evidence="2" id="KW-0378">Hydrolase</keyword>
<comment type="similarity">
    <text evidence="4">Belongs to the cyclic nucleotide phosphodiesterase class-III family.</text>
</comment>
<dbReference type="Pfam" id="PF00149">
    <property type="entry name" value="Metallophos"/>
    <property type="match status" value="1"/>
</dbReference>
<dbReference type="InterPro" id="IPR029052">
    <property type="entry name" value="Metallo-depent_PP-like"/>
</dbReference>
<protein>
    <submittedName>
        <fullName evidence="6">3',5'-cyclic AMP phosphodiesterase CpdA</fullName>
    </submittedName>
</protein>